<dbReference type="Gene3D" id="1.25.40.10">
    <property type="entry name" value="Tetratricopeptide repeat domain"/>
    <property type="match status" value="5"/>
</dbReference>
<proteinExistence type="predicted"/>
<dbReference type="EMBL" id="OZ021742">
    <property type="protein sequence ID" value="CAK9327678.1"/>
    <property type="molecule type" value="Genomic_DNA"/>
</dbReference>
<feature type="repeat" description="PPR" evidence="2">
    <location>
        <begin position="411"/>
        <end position="445"/>
    </location>
</feature>
<feature type="repeat" description="PPR" evidence="2">
    <location>
        <begin position="310"/>
        <end position="344"/>
    </location>
</feature>
<protein>
    <recommendedName>
        <fullName evidence="5">Pentatricopeptide repeat-containing protein</fullName>
    </recommendedName>
</protein>
<reference evidence="3 4" key="1">
    <citation type="submission" date="2024-03" db="EMBL/GenBank/DDBJ databases">
        <authorList>
            <person name="Gkanogiannis A."/>
            <person name="Becerra Lopez-Lavalle L."/>
        </authorList>
    </citation>
    <scope>NUCLEOTIDE SEQUENCE [LARGE SCALE GENOMIC DNA]</scope>
</reference>
<dbReference type="Proteomes" id="UP001642487">
    <property type="component" value="Chromosome 8"/>
</dbReference>
<feature type="repeat" description="PPR" evidence="2">
    <location>
        <begin position="648"/>
        <end position="682"/>
    </location>
</feature>
<accession>A0ABP0Z4F9</accession>
<evidence type="ECO:0000256" key="1">
    <source>
        <dbReference type="ARBA" id="ARBA00022737"/>
    </source>
</evidence>
<evidence type="ECO:0000313" key="3">
    <source>
        <dbReference type="EMBL" id="CAK9327678.1"/>
    </source>
</evidence>
<dbReference type="PANTHER" id="PTHR47926">
    <property type="entry name" value="PENTATRICOPEPTIDE REPEAT-CONTAINING PROTEIN"/>
    <property type="match status" value="1"/>
</dbReference>
<feature type="repeat" description="PPR" evidence="2">
    <location>
        <begin position="108"/>
        <end position="142"/>
    </location>
</feature>
<dbReference type="Pfam" id="PF20431">
    <property type="entry name" value="E_motif"/>
    <property type="match status" value="1"/>
</dbReference>
<sequence length="853" mass="94772">MFHKFCFSSYRFLPRFSPSRFLFSTQSNYKTPINPTLFSSNAESLLASIFQACNDHSLLRQGKQSHAQAIISGVVHNGDLGSRILGMYVLTGSLEDAKNLFYTLLLGCTSAWNWMIRGFTMMGLFNYALLFYFKMLGAGISPDKYTFPYVIKACGALNSVKMGKIVHETVNLMGLKEDAFVGSSLIKLYADNGQLSDAQYLFDNIPQKDCVLWNVMLNGYVKNGDSGNAVKIFLEMRHSETKPNSVTFACIVSVCASEAMLDLGTQLHGIAVRCGLELDSPVANTLLAMYSKCQCLQAARKLFDTMPQSDLVSWNGIISGYVQNGLRSEAEHLFRGMISAGTKPDSITFASFLPCVNELLSLKHCKEIHGYIVRHAVVLDVFLKSALIDIYFKCRDVEMARKVLCQSSSFDTVMCTTMISGYVLNGMNTEALEVFRWLLQERMKPTSVTFASIFPAFAGLAALNLGKELHGSIIKNKLDEKCHVGSAVLDMYAKCGRLDLARRVFNRMTGKDAICWNSMITSCSQNGRPGEAIDLFRQMGMEGTQYDCVSISGAISACANIPALHYGKEIHGFMIKGPLRSDLYAESSLIDMYAKCGNLNFSRRVFDMMQEKNEVSWNSIISAYGNHGDLKGCLALFHEMLRNDIQPDHVTFLGIISACGHAGRVDEGIRYYHLMTEEYGIPARMEHYACVADLFGRAGRLDEAFETINSMPFPPDAGVWGTLLGACHVHGNVELAEVASKHLFDLDPLNSGYYVLLANVQAGAGKWRKVLKVRSIMKERGVRKIPGYSWIEVNNVTHMFVAADGSHPLTAQIYSVLDSLLLKLKKEGYVPQLYLTMHPQLLKKSLSETVLQD</sequence>
<feature type="repeat" description="PPR" evidence="2">
    <location>
        <begin position="613"/>
        <end position="647"/>
    </location>
</feature>
<evidence type="ECO:0008006" key="5">
    <source>
        <dbReference type="Google" id="ProtNLM"/>
    </source>
</evidence>
<dbReference type="PANTHER" id="PTHR47926:SF357">
    <property type="entry name" value="PENTATRICOPEPTIDE REPEAT-CONTAINING PROTEIN"/>
    <property type="match status" value="1"/>
</dbReference>
<feature type="repeat" description="PPR" evidence="2">
    <location>
        <begin position="209"/>
        <end position="243"/>
    </location>
</feature>
<dbReference type="NCBIfam" id="TIGR00756">
    <property type="entry name" value="PPR"/>
    <property type="match status" value="5"/>
</dbReference>
<keyword evidence="4" id="KW-1185">Reference proteome</keyword>
<dbReference type="InterPro" id="IPR046960">
    <property type="entry name" value="PPR_At4g14850-like_plant"/>
</dbReference>
<dbReference type="InterPro" id="IPR011990">
    <property type="entry name" value="TPR-like_helical_dom_sf"/>
</dbReference>
<gene>
    <name evidence="3" type="ORF">CITCOLO1_LOCUS20065</name>
</gene>
<keyword evidence="1" id="KW-0677">Repeat</keyword>
<evidence type="ECO:0000313" key="4">
    <source>
        <dbReference type="Proteomes" id="UP001642487"/>
    </source>
</evidence>
<dbReference type="PROSITE" id="PS51375">
    <property type="entry name" value="PPR"/>
    <property type="match status" value="7"/>
</dbReference>
<evidence type="ECO:0000256" key="2">
    <source>
        <dbReference type="PROSITE-ProRule" id="PRU00708"/>
    </source>
</evidence>
<dbReference type="InterPro" id="IPR002885">
    <property type="entry name" value="PPR_rpt"/>
</dbReference>
<organism evidence="3 4">
    <name type="scientific">Citrullus colocynthis</name>
    <name type="common">colocynth</name>
    <dbReference type="NCBI Taxonomy" id="252529"/>
    <lineage>
        <taxon>Eukaryota</taxon>
        <taxon>Viridiplantae</taxon>
        <taxon>Streptophyta</taxon>
        <taxon>Embryophyta</taxon>
        <taxon>Tracheophyta</taxon>
        <taxon>Spermatophyta</taxon>
        <taxon>Magnoliopsida</taxon>
        <taxon>eudicotyledons</taxon>
        <taxon>Gunneridae</taxon>
        <taxon>Pentapetalae</taxon>
        <taxon>rosids</taxon>
        <taxon>fabids</taxon>
        <taxon>Cucurbitales</taxon>
        <taxon>Cucurbitaceae</taxon>
        <taxon>Benincaseae</taxon>
        <taxon>Citrullus</taxon>
    </lineage>
</organism>
<dbReference type="Pfam" id="PF01535">
    <property type="entry name" value="PPR"/>
    <property type="match status" value="4"/>
</dbReference>
<dbReference type="Pfam" id="PF13041">
    <property type="entry name" value="PPR_2"/>
    <property type="match status" value="5"/>
</dbReference>
<name>A0ABP0Z4F9_9ROSI</name>
<feature type="repeat" description="PPR" evidence="2">
    <location>
        <begin position="512"/>
        <end position="546"/>
    </location>
</feature>
<dbReference type="InterPro" id="IPR046848">
    <property type="entry name" value="E_motif"/>
</dbReference>